<accession>A0ABT8L976</accession>
<reference evidence="3" key="1">
    <citation type="submission" date="2023-06" db="EMBL/GenBank/DDBJ databases">
        <title>Genomic of Agaribacillus aureum.</title>
        <authorList>
            <person name="Wang G."/>
        </authorList>
    </citation>
    <scope>NUCLEOTIDE SEQUENCE</scope>
    <source>
        <strain evidence="3">BMA12</strain>
    </source>
</reference>
<dbReference type="Pfam" id="PF10988">
    <property type="entry name" value="DUF2807"/>
    <property type="match status" value="1"/>
</dbReference>
<feature type="domain" description="Putative auto-transporter adhesin head GIN" evidence="2">
    <location>
        <begin position="50"/>
        <end position="187"/>
    </location>
</feature>
<sequence>MKLSNKILLSIFVLIFASIVTMMVTVRLDIGDVKAAIKEEPETFEIPVEPFESVTIEKNARIILIEGDSYGLKVIGHKLEAVNLNISTQVNAGNLEFKFPENYGKERHRHKIQLTTPKVKKIILKDNARLTVRTLDQDSLKIDLSDQAELTAKEIAVDYLAVKATSQTRLRSNNCMIKQVAVILKDKSECALFNLDGASITGTLEEHSLLQLSGWTAKLNVDLDKKARIIKRD</sequence>
<keyword evidence="4" id="KW-1185">Reference proteome</keyword>
<organism evidence="3 4">
    <name type="scientific">Agaribacillus aureus</name>
    <dbReference type="NCBI Taxonomy" id="3051825"/>
    <lineage>
        <taxon>Bacteria</taxon>
        <taxon>Pseudomonadati</taxon>
        <taxon>Bacteroidota</taxon>
        <taxon>Cytophagia</taxon>
        <taxon>Cytophagales</taxon>
        <taxon>Splendidivirgaceae</taxon>
        <taxon>Agaribacillus</taxon>
    </lineage>
</organism>
<dbReference type="RefSeq" id="WP_346759648.1">
    <property type="nucleotide sequence ID" value="NZ_JAUJEB010000004.1"/>
</dbReference>
<dbReference type="Proteomes" id="UP001172083">
    <property type="component" value="Unassembled WGS sequence"/>
</dbReference>
<comment type="caution">
    <text evidence="3">The sequence shown here is derived from an EMBL/GenBank/DDBJ whole genome shotgun (WGS) entry which is preliminary data.</text>
</comment>
<evidence type="ECO:0000256" key="1">
    <source>
        <dbReference type="SAM" id="Phobius"/>
    </source>
</evidence>
<evidence type="ECO:0000313" key="3">
    <source>
        <dbReference type="EMBL" id="MDN5214314.1"/>
    </source>
</evidence>
<dbReference type="InterPro" id="IPR021255">
    <property type="entry name" value="DUF2807"/>
</dbReference>
<gene>
    <name evidence="3" type="ORF">QQ020_19705</name>
</gene>
<keyword evidence="1" id="KW-0472">Membrane</keyword>
<feature type="transmembrane region" description="Helical" evidence="1">
    <location>
        <begin position="7"/>
        <end position="28"/>
    </location>
</feature>
<proteinExistence type="predicted"/>
<evidence type="ECO:0000259" key="2">
    <source>
        <dbReference type="Pfam" id="PF10988"/>
    </source>
</evidence>
<evidence type="ECO:0000313" key="4">
    <source>
        <dbReference type="Proteomes" id="UP001172083"/>
    </source>
</evidence>
<keyword evidence="1" id="KW-1133">Transmembrane helix</keyword>
<dbReference type="EMBL" id="JAUJEB010000004">
    <property type="protein sequence ID" value="MDN5214314.1"/>
    <property type="molecule type" value="Genomic_DNA"/>
</dbReference>
<keyword evidence="1" id="KW-0812">Transmembrane</keyword>
<name>A0ABT8L976_9BACT</name>
<protein>
    <submittedName>
        <fullName evidence="3">DUF2807 domain-containing protein</fullName>
    </submittedName>
</protein>
<dbReference type="Gene3D" id="2.160.20.120">
    <property type="match status" value="1"/>
</dbReference>